<sequence>DQGRGRRYHLNLGLSVLNGQFHCNPQTLPITSCLGDVITNFFWRRTQGADLGGQGRRGTDFPTGAPQVHDFDFVGVELRRHGGG</sequence>
<proteinExistence type="predicted"/>
<organism evidence="1 2">
    <name type="scientific">Sousa chinensis</name>
    <name type="common">Indo-pacific humpbacked dolphin</name>
    <name type="synonym">Steno chinensis</name>
    <dbReference type="NCBI Taxonomy" id="103600"/>
    <lineage>
        <taxon>Eukaryota</taxon>
        <taxon>Metazoa</taxon>
        <taxon>Chordata</taxon>
        <taxon>Craniata</taxon>
        <taxon>Vertebrata</taxon>
        <taxon>Euteleostomi</taxon>
        <taxon>Mammalia</taxon>
        <taxon>Eutheria</taxon>
        <taxon>Laurasiatheria</taxon>
        <taxon>Artiodactyla</taxon>
        <taxon>Whippomorpha</taxon>
        <taxon>Cetacea</taxon>
        <taxon>Odontoceti</taxon>
        <taxon>Delphinidae</taxon>
        <taxon>Sousa</taxon>
    </lineage>
</organism>
<name>A0A484GZN7_SOUCH</name>
<dbReference type="Proteomes" id="UP000295264">
    <property type="component" value="Unassembled WGS sequence"/>
</dbReference>
<reference evidence="1 2" key="1">
    <citation type="journal article" date="2018" name="Genomics">
        <title>Molecular footprints of inshore aquatic adaptation in Indo-Pacific humpback dolphin (Sousa chinensis).</title>
        <authorList>
            <person name="Ming Y."/>
            <person name="Jian J."/>
            <person name="Yu F."/>
            <person name="Yu X."/>
            <person name="Wang J."/>
            <person name="Liu W."/>
        </authorList>
    </citation>
    <scope>NUCLEOTIDE SEQUENCE [LARGE SCALE GENOMIC DNA]</scope>
    <source>
        <strain evidence="1">MY-2018</strain>
        <tissue evidence="1">Skin</tissue>
    </source>
</reference>
<evidence type="ECO:0000313" key="1">
    <source>
        <dbReference type="EMBL" id="TEA41307.1"/>
    </source>
</evidence>
<comment type="caution">
    <text evidence="1">The sequence shown here is derived from an EMBL/GenBank/DDBJ whole genome shotgun (WGS) entry which is preliminary data.</text>
</comment>
<accession>A0A484GZN7</accession>
<evidence type="ECO:0000313" key="2">
    <source>
        <dbReference type="Proteomes" id="UP000295264"/>
    </source>
</evidence>
<dbReference type="AlphaFoldDB" id="A0A484GZN7"/>
<feature type="non-terminal residue" evidence="1">
    <location>
        <position position="1"/>
    </location>
</feature>
<keyword evidence="2" id="KW-1185">Reference proteome</keyword>
<gene>
    <name evidence="1" type="ORF">DBR06_SOUSAS9810124</name>
</gene>
<dbReference type="EMBL" id="QWLN02001516">
    <property type="protein sequence ID" value="TEA41307.1"/>
    <property type="molecule type" value="Genomic_DNA"/>
</dbReference>
<feature type="non-terminal residue" evidence="1">
    <location>
        <position position="84"/>
    </location>
</feature>
<protein>
    <submittedName>
        <fullName evidence="1">Uncharacterized protein</fullName>
    </submittedName>
</protein>